<gene>
    <name evidence="1" type="ORF">POM88_007614</name>
</gene>
<name>A0AAD8J7V2_9APIA</name>
<reference evidence="1" key="1">
    <citation type="submission" date="2023-02" db="EMBL/GenBank/DDBJ databases">
        <title>Genome of toxic invasive species Heracleum sosnowskyi carries increased number of genes despite the absence of recent whole-genome duplications.</title>
        <authorList>
            <person name="Schelkunov M."/>
            <person name="Shtratnikova V."/>
            <person name="Makarenko M."/>
            <person name="Klepikova A."/>
            <person name="Omelchenko D."/>
            <person name="Novikova G."/>
            <person name="Obukhova E."/>
            <person name="Bogdanov V."/>
            <person name="Penin A."/>
            <person name="Logacheva M."/>
        </authorList>
    </citation>
    <scope>NUCLEOTIDE SEQUENCE</scope>
    <source>
        <strain evidence="1">Hsosn_3</strain>
        <tissue evidence="1">Leaf</tissue>
    </source>
</reference>
<keyword evidence="2" id="KW-1185">Reference proteome</keyword>
<dbReference type="Proteomes" id="UP001237642">
    <property type="component" value="Unassembled WGS sequence"/>
</dbReference>
<evidence type="ECO:0000313" key="2">
    <source>
        <dbReference type="Proteomes" id="UP001237642"/>
    </source>
</evidence>
<accession>A0AAD8J7V2</accession>
<evidence type="ECO:0000313" key="1">
    <source>
        <dbReference type="EMBL" id="KAK1397751.1"/>
    </source>
</evidence>
<reference evidence="1" key="2">
    <citation type="submission" date="2023-05" db="EMBL/GenBank/DDBJ databases">
        <authorList>
            <person name="Schelkunov M.I."/>
        </authorList>
    </citation>
    <scope>NUCLEOTIDE SEQUENCE</scope>
    <source>
        <strain evidence="1">Hsosn_3</strain>
        <tissue evidence="1">Leaf</tissue>
    </source>
</reference>
<protein>
    <submittedName>
        <fullName evidence="1">Uncharacterized protein</fullName>
    </submittedName>
</protein>
<organism evidence="1 2">
    <name type="scientific">Heracleum sosnowskyi</name>
    <dbReference type="NCBI Taxonomy" id="360622"/>
    <lineage>
        <taxon>Eukaryota</taxon>
        <taxon>Viridiplantae</taxon>
        <taxon>Streptophyta</taxon>
        <taxon>Embryophyta</taxon>
        <taxon>Tracheophyta</taxon>
        <taxon>Spermatophyta</taxon>
        <taxon>Magnoliopsida</taxon>
        <taxon>eudicotyledons</taxon>
        <taxon>Gunneridae</taxon>
        <taxon>Pentapetalae</taxon>
        <taxon>asterids</taxon>
        <taxon>campanulids</taxon>
        <taxon>Apiales</taxon>
        <taxon>Apiaceae</taxon>
        <taxon>Apioideae</taxon>
        <taxon>apioid superclade</taxon>
        <taxon>Tordylieae</taxon>
        <taxon>Tordyliinae</taxon>
        <taxon>Heracleum</taxon>
    </lineage>
</organism>
<dbReference type="AlphaFoldDB" id="A0AAD8J7V2"/>
<proteinExistence type="predicted"/>
<comment type="caution">
    <text evidence="1">The sequence shown here is derived from an EMBL/GenBank/DDBJ whole genome shotgun (WGS) entry which is preliminary data.</text>
</comment>
<dbReference type="EMBL" id="JAUIZM010000002">
    <property type="protein sequence ID" value="KAK1397751.1"/>
    <property type="molecule type" value="Genomic_DNA"/>
</dbReference>
<sequence>MVPPVSIKPGELDFSSLSEEEVLARQKEIEEEQIRISKSFSRFELNGCFFSLGHLELVNSCVITCLYFCMERGIDVAEYMRQQETLHIHHGIQGDAADGKGVICKSDVDVVIHHGIQGDAADGEDVICKSVCSLYLMRLSNN</sequence>